<dbReference type="Gene3D" id="3.90.1570.10">
    <property type="entry name" value="tt1808, chain A"/>
    <property type="match status" value="1"/>
</dbReference>
<keyword evidence="2" id="KW-0540">Nuclease</keyword>
<dbReference type="CDD" id="cd06260">
    <property type="entry name" value="DUF820-like"/>
    <property type="match status" value="1"/>
</dbReference>
<feature type="domain" description="Putative restriction endonuclease" evidence="1">
    <location>
        <begin position="19"/>
        <end position="189"/>
    </location>
</feature>
<dbReference type="InterPro" id="IPR012296">
    <property type="entry name" value="Nuclease_put_TT1808"/>
</dbReference>
<dbReference type="EMBL" id="JACJPW010000011">
    <property type="protein sequence ID" value="MBD2180686.1"/>
    <property type="molecule type" value="Genomic_DNA"/>
</dbReference>
<keyword evidence="2" id="KW-0255">Endonuclease</keyword>
<evidence type="ECO:0000259" key="1">
    <source>
        <dbReference type="Pfam" id="PF05685"/>
    </source>
</evidence>
<gene>
    <name evidence="2" type="ORF">H6G03_06150</name>
</gene>
<keyword evidence="2" id="KW-0378">Hydrolase</keyword>
<reference evidence="2" key="2">
    <citation type="submission" date="2020-08" db="EMBL/GenBank/DDBJ databases">
        <authorList>
            <person name="Chen M."/>
            <person name="Teng W."/>
            <person name="Zhao L."/>
            <person name="Hu C."/>
            <person name="Zhou Y."/>
            <person name="Han B."/>
            <person name="Song L."/>
            <person name="Shu W."/>
        </authorList>
    </citation>
    <scope>NUCLEOTIDE SEQUENCE</scope>
    <source>
        <strain evidence="2">FACHB-1375</strain>
    </source>
</reference>
<accession>A0A926VBE8</accession>
<sequence>MITATPVILNLKNVSLSDEQFYQLCQDNQNWQLERTAKGELVIMPPVGGVSGNREADLNGPLWLWNRQTQLGRVFSSSTIFSLPNGGDRSPDVAWVANERWESLTPEEQEKFPPLCPDFAIELRSRTDSLTQLQEKMQEYLESGLRLGWLINPQAQQVEIYRPNQTVEIIQLPASLSGEDVLPGFVLNLPLF</sequence>
<proteinExistence type="predicted"/>
<keyword evidence="3" id="KW-1185">Reference proteome</keyword>
<dbReference type="Proteomes" id="UP000641646">
    <property type="component" value="Unassembled WGS sequence"/>
</dbReference>
<organism evidence="2 3">
    <name type="scientific">Aerosakkonema funiforme FACHB-1375</name>
    <dbReference type="NCBI Taxonomy" id="2949571"/>
    <lineage>
        <taxon>Bacteria</taxon>
        <taxon>Bacillati</taxon>
        <taxon>Cyanobacteriota</taxon>
        <taxon>Cyanophyceae</taxon>
        <taxon>Oscillatoriophycideae</taxon>
        <taxon>Aerosakkonematales</taxon>
        <taxon>Aerosakkonemataceae</taxon>
        <taxon>Aerosakkonema</taxon>
    </lineage>
</organism>
<dbReference type="GO" id="GO:0004519">
    <property type="term" value="F:endonuclease activity"/>
    <property type="evidence" value="ECO:0007669"/>
    <property type="project" value="UniProtKB-KW"/>
</dbReference>
<dbReference type="SUPFAM" id="SSF52980">
    <property type="entry name" value="Restriction endonuclease-like"/>
    <property type="match status" value="1"/>
</dbReference>
<dbReference type="InterPro" id="IPR011335">
    <property type="entry name" value="Restrct_endonuc-II-like"/>
</dbReference>
<reference evidence="2" key="1">
    <citation type="journal article" date="2015" name="ISME J.">
        <title>Draft Genome Sequence of Streptomyces incarnatus NRRL8089, which Produces the Nucleoside Antibiotic Sinefungin.</title>
        <authorList>
            <person name="Oshima K."/>
            <person name="Hattori M."/>
            <person name="Shimizu H."/>
            <person name="Fukuda K."/>
            <person name="Nemoto M."/>
            <person name="Inagaki K."/>
            <person name="Tamura T."/>
        </authorList>
    </citation>
    <scope>NUCLEOTIDE SEQUENCE</scope>
    <source>
        <strain evidence="2">FACHB-1375</strain>
    </source>
</reference>
<dbReference type="RefSeq" id="WP_190463146.1">
    <property type="nucleotide sequence ID" value="NZ_JACJPW010000011.1"/>
</dbReference>
<comment type="caution">
    <text evidence="2">The sequence shown here is derived from an EMBL/GenBank/DDBJ whole genome shotgun (WGS) entry which is preliminary data.</text>
</comment>
<name>A0A926VBE8_9CYAN</name>
<dbReference type="PANTHER" id="PTHR34107:SF6">
    <property type="entry name" value="SLR0981 PROTEIN"/>
    <property type="match status" value="1"/>
</dbReference>
<evidence type="ECO:0000313" key="2">
    <source>
        <dbReference type="EMBL" id="MBD2180686.1"/>
    </source>
</evidence>
<dbReference type="Pfam" id="PF05685">
    <property type="entry name" value="Uma2"/>
    <property type="match status" value="1"/>
</dbReference>
<dbReference type="PANTHER" id="PTHR34107">
    <property type="entry name" value="SLL0198 PROTEIN-RELATED"/>
    <property type="match status" value="1"/>
</dbReference>
<dbReference type="InterPro" id="IPR008538">
    <property type="entry name" value="Uma2"/>
</dbReference>
<protein>
    <submittedName>
        <fullName evidence="2">Uma2 family endonuclease</fullName>
    </submittedName>
</protein>
<evidence type="ECO:0000313" key="3">
    <source>
        <dbReference type="Proteomes" id="UP000641646"/>
    </source>
</evidence>
<dbReference type="AlphaFoldDB" id="A0A926VBE8"/>